<evidence type="ECO:0000313" key="2">
    <source>
        <dbReference type="EMBL" id="RTE79567.1"/>
    </source>
</evidence>
<protein>
    <submittedName>
        <fullName evidence="2">Uncharacterized protein</fullName>
    </submittedName>
</protein>
<comment type="caution">
    <text evidence="2">The sequence shown here is derived from an EMBL/GenBank/DDBJ whole genome shotgun (WGS) entry which is preliminary data.</text>
</comment>
<feature type="region of interest" description="Disordered" evidence="1">
    <location>
        <begin position="227"/>
        <end position="247"/>
    </location>
</feature>
<feature type="compositionally biased region" description="Basic and acidic residues" evidence="1">
    <location>
        <begin position="137"/>
        <end position="152"/>
    </location>
</feature>
<evidence type="ECO:0000313" key="3">
    <source>
        <dbReference type="Proteomes" id="UP000287124"/>
    </source>
</evidence>
<dbReference type="AlphaFoldDB" id="A0A430LV14"/>
<evidence type="ECO:0000256" key="1">
    <source>
        <dbReference type="SAM" id="MobiDB-lite"/>
    </source>
</evidence>
<feature type="region of interest" description="Disordered" evidence="1">
    <location>
        <begin position="135"/>
        <end position="154"/>
    </location>
</feature>
<proteinExistence type="predicted"/>
<accession>A0A430LV14</accession>
<keyword evidence="3" id="KW-1185">Reference proteome</keyword>
<name>A0A430LV14_9HYPO</name>
<feature type="region of interest" description="Disordered" evidence="1">
    <location>
        <begin position="68"/>
        <end position="103"/>
    </location>
</feature>
<sequence length="534" mass="60449">MRFTTVAAAAAYFSTASALYLPPDLAQRYSQHPDNGRFYIKDPYYVSSDARPDPAEMIKLGIMKPIRPRPITESTSEPEKFSPGTKKLLENTTPPGDKKDKFVPDVEGCANAQNGSEESDRCVHYSHIQIHKSVPRSVEKRQKGPDPAKVDLDEPEDALTPLLGPILDQVGERYKPLIPKKLGVEENEATVTHVQQENGKVIIYPKSKPKQRNHEFLEGLIGKIGLPNKRSEASGVKDHGNDATKQKDCDKEKNDELLGNVIDKVEQRVKPQIPTFSKDKRRLTEGAGEKLIEDLIKKAEERARAQIPTEQGEVADDDEDLEDLLEQARLQHKTLGPRWSARLRQKASPLEKKIRKKQGKPEFGALRWSVFPDSKDDAESYPVGVNLRGYSREYLSGLLVLEFNELCRKNPENCIKPKDNGPREFTPITLEAKARLEDMKKYAMAHVSPDDFRAQRYLKDEKAENAPEIEFWISKKGVWYRAKYDDDDPGAQEDRAALDERFRALRLGPEAGWFKAVSDSPPHWPGIIFHVRSG</sequence>
<dbReference type="Proteomes" id="UP000287124">
    <property type="component" value="Unassembled WGS sequence"/>
</dbReference>
<reference evidence="2 3" key="1">
    <citation type="submission" date="2017-06" db="EMBL/GenBank/DDBJ databases">
        <title>Comparative genomic analysis of Ambrosia Fusariam Clade fungi.</title>
        <authorList>
            <person name="Stajich J.E."/>
            <person name="Carrillo J."/>
            <person name="Kijimoto T."/>
            <person name="Eskalen A."/>
            <person name="O'Donnell K."/>
            <person name="Kasson M."/>
        </authorList>
    </citation>
    <scope>NUCLEOTIDE SEQUENCE [LARGE SCALE GENOMIC DNA]</scope>
    <source>
        <strain evidence="2 3">UCR1854</strain>
    </source>
</reference>
<feature type="compositionally biased region" description="Basic and acidic residues" evidence="1">
    <location>
        <begin position="229"/>
        <end position="247"/>
    </location>
</feature>
<dbReference type="EMBL" id="MIKF01000072">
    <property type="protein sequence ID" value="RTE79567.1"/>
    <property type="molecule type" value="Genomic_DNA"/>
</dbReference>
<gene>
    <name evidence="2" type="ORF">BHE90_005971</name>
</gene>
<organism evidence="2 3">
    <name type="scientific">Fusarium euwallaceae</name>
    <dbReference type="NCBI Taxonomy" id="1147111"/>
    <lineage>
        <taxon>Eukaryota</taxon>
        <taxon>Fungi</taxon>
        <taxon>Dikarya</taxon>
        <taxon>Ascomycota</taxon>
        <taxon>Pezizomycotina</taxon>
        <taxon>Sordariomycetes</taxon>
        <taxon>Hypocreomycetidae</taxon>
        <taxon>Hypocreales</taxon>
        <taxon>Nectriaceae</taxon>
        <taxon>Fusarium</taxon>
        <taxon>Fusarium solani species complex</taxon>
    </lineage>
</organism>